<evidence type="ECO:0000256" key="1">
    <source>
        <dbReference type="SAM" id="MobiDB-lite"/>
    </source>
</evidence>
<organism evidence="2 3">
    <name type="scientific">Lentinus brumalis</name>
    <dbReference type="NCBI Taxonomy" id="2498619"/>
    <lineage>
        <taxon>Eukaryota</taxon>
        <taxon>Fungi</taxon>
        <taxon>Dikarya</taxon>
        <taxon>Basidiomycota</taxon>
        <taxon>Agaricomycotina</taxon>
        <taxon>Agaricomycetes</taxon>
        <taxon>Polyporales</taxon>
        <taxon>Polyporaceae</taxon>
        <taxon>Lentinus</taxon>
    </lineage>
</organism>
<proteinExistence type="predicted"/>
<dbReference type="EMBL" id="KZ857398">
    <property type="protein sequence ID" value="RDX50655.1"/>
    <property type="molecule type" value="Genomic_DNA"/>
</dbReference>
<protein>
    <submittedName>
        <fullName evidence="2">Uncharacterized protein</fullName>
    </submittedName>
</protein>
<dbReference type="AlphaFoldDB" id="A0A371DDN0"/>
<name>A0A371DDN0_9APHY</name>
<evidence type="ECO:0000313" key="2">
    <source>
        <dbReference type="EMBL" id="RDX50655.1"/>
    </source>
</evidence>
<gene>
    <name evidence="2" type="ORF">OH76DRAFT_433481</name>
</gene>
<sequence length="203" mass="22610">MEEISSRTAREDIVRPGLERRVAPLLLLRTMADDTSFPARPYYGKCHSISYLNSTRNHLTDASHRVAMFRGKYRGPSELSYRGHHRRSGLDTESLRTSESGTYTVDHLLVQYVQRNTPTAIHLVAAGNHAFLPRPTPQKDAEVNGPRGTTAASRPGRGDAAADGNRYVLRPPHVHLAVTHDQITVQPSPVVMTYGRSVFILVF</sequence>
<accession>A0A371DDN0</accession>
<dbReference type="Proteomes" id="UP000256964">
    <property type="component" value="Unassembled WGS sequence"/>
</dbReference>
<feature type="region of interest" description="Disordered" evidence="1">
    <location>
        <begin position="134"/>
        <end position="163"/>
    </location>
</feature>
<keyword evidence="3" id="KW-1185">Reference proteome</keyword>
<reference evidence="2 3" key="1">
    <citation type="journal article" date="2018" name="Biotechnol. Biofuels">
        <title>Integrative visual omics of the white-rot fungus Polyporus brumalis exposes the biotechnological potential of its oxidative enzymes for delignifying raw plant biomass.</title>
        <authorList>
            <person name="Miyauchi S."/>
            <person name="Rancon A."/>
            <person name="Drula E."/>
            <person name="Hage H."/>
            <person name="Chaduli D."/>
            <person name="Favel A."/>
            <person name="Grisel S."/>
            <person name="Henrissat B."/>
            <person name="Herpoel-Gimbert I."/>
            <person name="Ruiz-Duenas F.J."/>
            <person name="Chevret D."/>
            <person name="Hainaut M."/>
            <person name="Lin J."/>
            <person name="Wang M."/>
            <person name="Pangilinan J."/>
            <person name="Lipzen A."/>
            <person name="Lesage-Meessen L."/>
            <person name="Navarro D."/>
            <person name="Riley R."/>
            <person name="Grigoriev I.V."/>
            <person name="Zhou S."/>
            <person name="Raouche S."/>
            <person name="Rosso M.N."/>
        </authorList>
    </citation>
    <scope>NUCLEOTIDE SEQUENCE [LARGE SCALE GENOMIC DNA]</scope>
    <source>
        <strain evidence="2 3">BRFM 1820</strain>
    </source>
</reference>
<evidence type="ECO:0000313" key="3">
    <source>
        <dbReference type="Proteomes" id="UP000256964"/>
    </source>
</evidence>